<reference evidence="6 7" key="1">
    <citation type="submission" date="2018-03" db="EMBL/GenBank/DDBJ databases">
        <title>Genomic Encyclopedia of Archaeal and Bacterial Type Strains, Phase II (KMG-II): from individual species to whole genera.</title>
        <authorList>
            <person name="Goeker M."/>
        </authorList>
    </citation>
    <scope>NUCLEOTIDE SEQUENCE [LARGE SCALE GENOMIC DNA]</scope>
    <source>
        <strain evidence="6 7">DSM 24859</strain>
    </source>
</reference>
<evidence type="ECO:0000256" key="3">
    <source>
        <dbReference type="ARBA" id="ARBA00023237"/>
    </source>
</evidence>
<dbReference type="EMBL" id="PYAW01000002">
    <property type="protein sequence ID" value="PSL48365.1"/>
    <property type="molecule type" value="Genomic_DNA"/>
</dbReference>
<feature type="chain" id="PRO_5015169267" evidence="4">
    <location>
        <begin position="22"/>
        <end position="893"/>
    </location>
</feature>
<evidence type="ECO:0000313" key="7">
    <source>
        <dbReference type="Proteomes" id="UP000240971"/>
    </source>
</evidence>
<dbReference type="Gene3D" id="2.40.170.20">
    <property type="entry name" value="TonB-dependent receptor, beta-barrel domain"/>
    <property type="match status" value="1"/>
</dbReference>
<dbReference type="AlphaFoldDB" id="A0A2P8HQ90"/>
<feature type="signal peptide" evidence="4">
    <location>
        <begin position="1"/>
        <end position="21"/>
    </location>
</feature>
<keyword evidence="6" id="KW-0645">Protease</keyword>
<keyword evidence="3" id="KW-0998">Cell outer membrane</keyword>
<dbReference type="InterPro" id="IPR041700">
    <property type="entry name" value="OMP_b-brl_3"/>
</dbReference>
<feature type="domain" description="Outer membrane protein beta-barrel" evidence="5">
    <location>
        <begin position="426"/>
        <end position="882"/>
    </location>
</feature>
<dbReference type="InterPro" id="IPR008969">
    <property type="entry name" value="CarboxyPept-like_regulatory"/>
</dbReference>
<protein>
    <submittedName>
        <fullName evidence="6">Carboxypeptidase family protein</fullName>
    </submittedName>
</protein>
<keyword evidence="6" id="KW-0378">Hydrolase</keyword>
<evidence type="ECO:0000313" key="6">
    <source>
        <dbReference type="EMBL" id="PSL48365.1"/>
    </source>
</evidence>
<comment type="caution">
    <text evidence="6">The sequence shown here is derived from an EMBL/GenBank/DDBJ whole genome shotgun (WGS) entry which is preliminary data.</text>
</comment>
<comment type="subcellular location">
    <subcellularLocation>
        <location evidence="1">Cell outer membrane</location>
    </subcellularLocation>
</comment>
<dbReference type="Pfam" id="PF13620">
    <property type="entry name" value="CarboxypepD_reg"/>
    <property type="match status" value="1"/>
</dbReference>
<accession>A0A2P8HQ90</accession>
<evidence type="ECO:0000259" key="5">
    <source>
        <dbReference type="Pfam" id="PF14905"/>
    </source>
</evidence>
<keyword evidence="6" id="KW-0121">Carboxypeptidase</keyword>
<dbReference type="SUPFAM" id="SSF49464">
    <property type="entry name" value="Carboxypeptidase regulatory domain-like"/>
    <property type="match status" value="1"/>
</dbReference>
<dbReference type="Pfam" id="PF14905">
    <property type="entry name" value="OMP_b-brl_3"/>
    <property type="match status" value="1"/>
</dbReference>
<keyword evidence="7" id="KW-1185">Reference proteome</keyword>
<dbReference type="GO" id="GO:0004180">
    <property type="term" value="F:carboxypeptidase activity"/>
    <property type="evidence" value="ECO:0007669"/>
    <property type="project" value="UniProtKB-KW"/>
</dbReference>
<keyword evidence="2" id="KW-0472">Membrane</keyword>
<dbReference type="RefSeq" id="WP_106528747.1">
    <property type="nucleotide sequence ID" value="NZ_PYAW01000002.1"/>
</dbReference>
<keyword evidence="4" id="KW-0732">Signal</keyword>
<dbReference type="GO" id="GO:0009279">
    <property type="term" value="C:cell outer membrane"/>
    <property type="evidence" value="ECO:0007669"/>
    <property type="project" value="UniProtKB-SubCell"/>
</dbReference>
<name>A0A2P8HQ90_CHINA</name>
<sequence>MKNFLLLFVAVLCTLHASSQANPKSLIKGRILDKETHGPLSGASVALLHAKDSSSAALTFTDKNGIFAFDSLPVGNYKLYVTYLGYQPLLSPAQIRIEERITDLGTIVMQRTGLTLAQVEIVETKPPMALKKDTVEFSAGYYKTRENAVIEDLLKKLPGVQVDRDGTIRVNGEVVKMVLVDGRPFFGNDPKLATRNLLAEMIDKVQLIDRKPEKEGYSGNNDSRTEKAINITIKKEKKNTFSGQVTAGYGTDGRFAGNGSLNRFRDHQQLSFLGSGNNTNGYQGGKDVSDGIGVTRNWNGGVNYSEDIGKKLIISGSYFIDNNHIENQRNSARQNMLKDSTNYYNQQSQTQDNNTSYRMDLHIDYKIDSLHTLSVINRFNYVNSSSLQYNMYKSLGSKLQLLNEGTIHNVNMGSVFDFSGNMSFEKKFKKTGRMLNIALIYGYGNNDRKNYNISNNLFVQPNAEIYRDSINQHNVFNGRNGVLQLFLAYTEPIFKDRFLDILYVHTRFNTSSNKLAYDYTPSKGVYDHLNDSLSNSFENITASHFAGINIRTQKQKYDYTFGLNMLVNDMDNTNISQHSYLQQGTTNFYPTASFNYAFTNSKRLRFFYSAGIETPSANQLQPVPDNSNPLYVQLGNPNLKPALTDNFALGYNAFNAHSLRSFSANMNVGFTHNRIINANWFDSLGRQVSQPLNMNGAYNISFIMVNSFPLKKQQTAINANTAFNLIHDVSYINGILGNTSNMSISQGLSFNYVYKELFDFSTAASANYNRVQYSVQKDNNTNYFNYNFSLDCNVNLPLGFIIGGNLNYMLNTGRAAGYNLDVLMLNASVSKTIFRHRQGLVKLQGFDLLNRNVSISRNIGVSYIEDVQTRVLQRFFMVSFSYFLKKRDKKIVD</sequence>
<dbReference type="Gene3D" id="2.60.40.1120">
    <property type="entry name" value="Carboxypeptidase-like, regulatory domain"/>
    <property type="match status" value="1"/>
</dbReference>
<dbReference type="SUPFAM" id="SSF56935">
    <property type="entry name" value="Porins"/>
    <property type="match status" value="1"/>
</dbReference>
<evidence type="ECO:0000256" key="4">
    <source>
        <dbReference type="SAM" id="SignalP"/>
    </source>
</evidence>
<gene>
    <name evidence="6" type="ORF">CLV51_1021232</name>
</gene>
<proteinExistence type="predicted"/>
<dbReference type="Proteomes" id="UP000240971">
    <property type="component" value="Unassembled WGS sequence"/>
</dbReference>
<organism evidence="6 7">
    <name type="scientific">Chitinophaga niastensis</name>
    <dbReference type="NCBI Taxonomy" id="536980"/>
    <lineage>
        <taxon>Bacteria</taxon>
        <taxon>Pseudomonadati</taxon>
        <taxon>Bacteroidota</taxon>
        <taxon>Chitinophagia</taxon>
        <taxon>Chitinophagales</taxon>
        <taxon>Chitinophagaceae</taxon>
        <taxon>Chitinophaga</taxon>
    </lineage>
</organism>
<dbReference type="OrthoDB" id="606930at2"/>
<evidence type="ECO:0000256" key="1">
    <source>
        <dbReference type="ARBA" id="ARBA00004442"/>
    </source>
</evidence>
<evidence type="ECO:0000256" key="2">
    <source>
        <dbReference type="ARBA" id="ARBA00023136"/>
    </source>
</evidence>
<dbReference type="InterPro" id="IPR036942">
    <property type="entry name" value="Beta-barrel_TonB_sf"/>
</dbReference>